<dbReference type="GO" id="GO:0030170">
    <property type="term" value="F:pyridoxal phosphate binding"/>
    <property type="evidence" value="ECO:0007669"/>
    <property type="project" value="InterPro"/>
</dbReference>
<keyword evidence="4" id="KW-0663">Pyridoxal phosphate</keyword>
<gene>
    <name evidence="6" type="ORF">CSA55_05175</name>
</gene>
<dbReference type="Pfam" id="PF11897">
    <property type="entry name" value="DUF3417"/>
    <property type="match status" value="1"/>
</dbReference>
<dbReference type="Pfam" id="PF00343">
    <property type="entry name" value="Phosphorylase"/>
    <property type="match status" value="1"/>
</dbReference>
<evidence type="ECO:0000256" key="1">
    <source>
        <dbReference type="ARBA" id="ARBA00001275"/>
    </source>
</evidence>
<dbReference type="InterPro" id="IPR000811">
    <property type="entry name" value="Glyco_trans_35"/>
</dbReference>
<dbReference type="EMBL" id="PDSL01000070">
    <property type="protein sequence ID" value="PIE31654.1"/>
    <property type="molecule type" value="Genomic_DNA"/>
</dbReference>
<dbReference type="InterPro" id="IPR052182">
    <property type="entry name" value="Glycogen/Maltodextrin_Phosph"/>
</dbReference>
<dbReference type="GO" id="GO:0008184">
    <property type="term" value="F:glycogen phosphorylase activity"/>
    <property type="evidence" value="ECO:0007669"/>
    <property type="project" value="InterPro"/>
</dbReference>
<dbReference type="InterPro" id="IPR024517">
    <property type="entry name" value="Glycogen_phosphorylase_DUF3417"/>
</dbReference>
<name>A0A2G6K7M9_9ACTN</name>
<comment type="similarity">
    <text evidence="2">Belongs to the glycogen phosphorylase family.</text>
</comment>
<reference evidence="6 7" key="1">
    <citation type="submission" date="2017-10" db="EMBL/GenBank/DDBJ databases">
        <title>Novel microbial diversity and functional potential in the marine mammal oral microbiome.</title>
        <authorList>
            <person name="Dudek N.K."/>
            <person name="Sun C.L."/>
            <person name="Burstein D."/>
            <person name="Kantor R.S."/>
            <person name="Aliaga Goltsman D.S."/>
            <person name="Bik E.M."/>
            <person name="Thomas B.C."/>
            <person name="Banfield J.F."/>
            <person name="Relman D.A."/>
        </authorList>
    </citation>
    <scope>NUCLEOTIDE SEQUENCE [LARGE SCALE GENOMIC DNA]</scope>
    <source>
        <strain evidence="6">DOLJORAL78_61_10</strain>
    </source>
</reference>
<accession>A0A2G6K7M9</accession>
<dbReference type="Gene3D" id="3.40.50.2000">
    <property type="entry name" value="Glycogen Phosphorylase B"/>
    <property type="match status" value="3"/>
</dbReference>
<dbReference type="SUPFAM" id="SSF53756">
    <property type="entry name" value="UDP-Glycosyltransferase/glycogen phosphorylase"/>
    <property type="match status" value="1"/>
</dbReference>
<sequence length="659" mass="71501">MDPIALRTELEQLASNYLWTWDYRTSALFDQLPTAAPGQHPVIAVRELSDDQCASLAEDHDLVAALEAQIGVLNAVEATRITHPDVVYYSPEFGISALVPQYSGGLGILAGDHLKSASDLGTSLGAVGLFYRHGFFRQEMNGNWQGERIDTYQAEDLGLDDTGFTVEVPIAGRTVVAKVWKMAVGRITLLLLDTDVEANSDADRQITDRLYGGDQRHRLEQELVLGIGGVRAVEAFGWNPGVHHSNEGHAGFLTLELIGGARRAGSLDLAAAIEAVRPHVLFTTHTPVPAGIDRFDHGLITPYLERCAADGNLPLDDLLALGAEPGGAAVFNMAALCLRVADRANGVSQLHGEVSRQLFADFPGGDRIGSVTNGVHARTWVNPELQEIFDERLGDGWDLGDPSAWARVDGITAGEVSRVRNSERAALTDLVARAGGQLHPDSLVIGFARRFATYKRATLLLRHPERLSALLHHPARPVHFVFAGKAHPADEGGKGLISAIMEFGSSPAANGRFTFLPDYDIEVARAMYAGCDVWLNNPIRPREASGTSGEKAALNGALNCSIRDGWWAEMSDGRNGWDIATSDHVDDWSRDGDEAAHALTVLEEIAALFHADGVGRPSAAWIARMRHNWLTLGPRVTAARMVGDYDRLWYRPMLTALGR</sequence>
<dbReference type="GO" id="GO:0005975">
    <property type="term" value="P:carbohydrate metabolic process"/>
    <property type="evidence" value="ECO:0007669"/>
    <property type="project" value="InterPro"/>
</dbReference>
<proteinExistence type="inferred from homology"/>
<evidence type="ECO:0000256" key="2">
    <source>
        <dbReference type="ARBA" id="ARBA00006047"/>
    </source>
</evidence>
<feature type="modified residue" description="N6-(pyridoxal phosphate)lysine" evidence="4">
    <location>
        <position position="551"/>
    </location>
</feature>
<dbReference type="InterPro" id="IPR011834">
    <property type="entry name" value="Agluc_phsphrylas"/>
</dbReference>
<comment type="catalytic activity">
    <reaction evidence="1">
        <text>[(1-&gt;4)-alpha-D-glucosyl](n) + phosphate = [(1-&gt;4)-alpha-D-glucosyl](n-1) + alpha-D-glucose 1-phosphate</text>
        <dbReference type="Rhea" id="RHEA:41732"/>
        <dbReference type="Rhea" id="RHEA-COMP:9584"/>
        <dbReference type="Rhea" id="RHEA-COMP:9586"/>
        <dbReference type="ChEBI" id="CHEBI:15444"/>
        <dbReference type="ChEBI" id="CHEBI:43474"/>
        <dbReference type="ChEBI" id="CHEBI:58601"/>
        <dbReference type="EC" id="2.4.1.1"/>
    </reaction>
</comment>
<evidence type="ECO:0000259" key="5">
    <source>
        <dbReference type="Pfam" id="PF11897"/>
    </source>
</evidence>
<dbReference type="Proteomes" id="UP000230914">
    <property type="component" value="Unassembled WGS sequence"/>
</dbReference>
<protein>
    <submittedName>
        <fullName evidence="6">Glycogen phosphorylase</fullName>
    </submittedName>
</protein>
<dbReference type="PIRSF" id="PIRSF000460">
    <property type="entry name" value="Pprylas_GlgP"/>
    <property type="match status" value="1"/>
</dbReference>
<dbReference type="PANTHER" id="PTHR42655:SF1">
    <property type="entry name" value="GLYCOGEN PHOSPHORYLASE"/>
    <property type="match status" value="1"/>
</dbReference>
<evidence type="ECO:0000313" key="6">
    <source>
        <dbReference type="EMBL" id="PIE31654.1"/>
    </source>
</evidence>
<evidence type="ECO:0000313" key="7">
    <source>
        <dbReference type="Proteomes" id="UP000230914"/>
    </source>
</evidence>
<evidence type="ECO:0000256" key="4">
    <source>
        <dbReference type="PIRSR" id="PIRSR000460-1"/>
    </source>
</evidence>
<feature type="domain" description="DUF3417" evidence="5">
    <location>
        <begin position="9"/>
        <end position="97"/>
    </location>
</feature>
<organism evidence="6 7">
    <name type="scientific">Ilumatobacter coccineus</name>
    <dbReference type="NCBI Taxonomy" id="467094"/>
    <lineage>
        <taxon>Bacteria</taxon>
        <taxon>Bacillati</taxon>
        <taxon>Actinomycetota</taxon>
        <taxon>Acidimicrobiia</taxon>
        <taxon>Acidimicrobiales</taxon>
        <taxon>Ilumatobacteraceae</taxon>
        <taxon>Ilumatobacter</taxon>
    </lineage>
</organism>
<keyword evidence="3" id="KW-0021">Allosteric enzyme</keyword>
<evidence type="ECO:0000256" key="3">
    <source>
        <dbReference type="ARBA" id="ARBA00022533"/>
    </source>
</evidence>
<dbReference type="AlphaFoldDB" id="A0A2G6K7M9"/>
<comment type="caution">
    <text evidence="6">The sequence shown here is derived from an EMBL/GenBank/DDBJ whole genome shotgun (WGS) entry which is preliminary data.</text>
</comment>
<dbReference type="NCBIfam" id="TIGR02094">
    <property type="entry name" value="more_P_ylases"/>
    <property type="match status" value="1"/>
</dbReference>
<dbReference type="PANTHER" id="PTHR42655">
    <property type="entry name" value="GLYCOGEN PHOSPHORYLASE"/>
    <property type="match status" value="1"/>
</dbReference>